<accession>A0A386ZM42</accession>
<dbReference type="OrthoDB" id="4551792at2"/>
<dbReference type="AlphaFoldDB" id="A0A386ZM42"/>
<proteinExistence type="predicted"/>
<keyword evidence="2" id="KW-1185">Reference proteome</keyword>
<dbReference type="EMBL" id="CP032568">
    <property type="protein sequence ID" value="AYF77719.1"/>
    <property type="molecule type" value="Genomic_DNA"/>
</dbReference>
<organism evidence="1 2">
    <name type="scientific">Nocardia yunnanensis</name>
    <dbReference type="NCBI Taxonomy" id="2382165"/>
    <lineage>
        <taxon>Bacteria</taxon>
        <taxon>Bacillati</taxon>
        <taxon>Actinomycetota</taxon>
        <taxon>Actinomycetes</taxon>
        <taxon>Mycobacteriales</taxon>
        <taxon>Nocardiaceae</taxon>
        <taxon>Nocardia</taxon>
    </lineage>
</organism>
<protein>
    <submittedName>
        <fullName evidence="1">Anti-sigma factor</fullName>
    </submittedName>
</protein>
<sequence length="146" mass="15831">MESGEWDMIVDGAGVRARRHTGRVGLWVPAEASQLTILRAVTETVLLTADFTLDVVTDVRVALDEVATAIVLSAVPDGTIECEFVLDSGQVEVTVSAVTASGDVFAQNDFARHLLGAMTDTMRIAHENLDHQRGGYPLSVYFVRRT</sequence>
<dbReference type="Proteomes" id="UP000267164">
    <property type="component" value="Chromosome"/>
</dbReference>
<gene>
    <name evidence="1" type="ORF">D7D52_32290</name>
</gene>
<reference evidence="1 2" key="1">
    <citation type="submission" date="2018-09" db="EMBL/GenBank/DDBJ databases">
        <title>Nocardia yunnanensis sp. nov., an actinomycete isolated from a soil sample.</title>
        <authorList>
            <person name="Zhang J."/>
        </authorList>
    </citation>
    <scope>NUCLEOTIDE SEQUENCE [LARGE SCALE GENOMIC DNA]</scope>
    <source>
        <strain evidence="1 2">CFHS0054</strain>
    </source>
</reference>
<dbReference type="KEGG" id="nyu:D7D52_32290"/>
<evidence type="ECO:0000313" key="2">
    <source>
        <dbReference type="Proteomes" id="UP000267164"/>
    </source>
</evidence>
<evidence type="ECO:0000313" key="1">
    <source>
        <dbReference type="EMBL" id="AYF77719.1"/>
    </source>
</evidence>
<name>A0A386ZM42_9NOCA</name>